<dbReference type="PROSITE" id="PS50902">
    <property type="entry name" value="FLAVODOXIN_LIKE"/>
    <property type="match status" value="1"/>
</dbReference>
<dbReference type="GO" id="GO:0016020">
    <property type="term" value="C:membrane"/>
    <property type="evidence" value="ECO:0007669"/>
    <property type="project" value="TreeGrafter"/>
</dbReference>
<protein>
    <submittedName>
        <fullName evidence="2">NAD(P)H:quinone oxidoreductase</fullName>
    </submittedName>
</protein>
<proteinExistence type="predicted"/>
<keyword evidence="3" id="KW-1185">Reference proteome</keyword>
<dbReference type="GO" id="GO:0010181">
    <property type="term" value="F:FMN binding"/>
    <property type="evidence" value="ECO:0007669"/>
    <property type="project" value="InterPro"/>
</dbReference>
<dbReference type="InterPro" id="IPR005025">
    <property type="entry name" value="FMN_Rdtase-like_dom"/>
</dbReference>
<feature type="domain" description="Flavodoxin-like" evidence="1">
    <location>
        <begin position="28"/>
        <end position="222"/>
    </location>
</feature>
<reference evidence="2 3" key="1">
    <citation type="journal article" date="2012" name="ISME J.">
        <title>Nitrification expanded: discovery, physiology and genomics of a nitrite-oxidizing bacterium from the phylum Chloroflexi.</title>
        <authorList>
            <person name="Sorokin D.Y."/>
            <person name="Lucker S."/>
            <person name="Vejmelkova D."/>
            <person name="Kostrikina N.A."/>
            <person name="Kleerebezem R."/>
            <person name="Rijpstra W.I."/>
            <person name="Damste J.S."/>
            <person name="Le Paslier D."/>
            <person name="Muyzer G."/>
            <person name="Wagner M."/>
            <person name="van Loosdrecht M.C."/>
            <person name="Daims H."/>
        </authorList>
    </citation>
    <scope>NUCLEOTIDE SEQUENCE [LARGE SCALE GENOMIC DNA]</scope>
    <source>
        <strain evidence="3">none</strain>
    </source>
</reference>
<dbReference type="SUPFAM" id="SSF52218">
    <property type="entry name" value="Flavoproteins"/>
    <property type="match status" value="1"/>
</dbReference>
<gene>
    <name evidence="2" type="primary">wrbA</name>
    <name evidence="2" type="ORF">NITHO_3770005</name>
</gene>
<dbReference type="AlphaFoldDB" id="I4EJ24"/>
<organism evidence="2 3">
    <name type="scientific">Nitrolancea hollandica Lb</name>
    <dbReference type="NCBI Taxonomy" id="1129897"/>
    <lineage>
        <taxon>Bacteria</taxon>
        <taxon>Pseudomonadati</taxon>
        <taxon>Thermomicrobiota</taxon>
        <taxon>Thermomicrobia</taxon>
        <taxon>Sphaerobacterales</taxon>
        <taxon>Sphaerobacterineae</taxon>
        <taxon>Sphaerobacteraceae</taxon>
        <taxon>Nitrolancea</taxon>
    </lineage>
</organism>
<dbReference type="RefSeq" id="WP_008479030.1">
    <property type="nucleotide sequence ID" value="NZ_CAGS01000309.1"/>
</dbReference>
<dbReference type="Pfam" id="PF03358">
    <property type="entry name" value="FMN_red"/>
    <property type="match status" value="1"/>
</dbReference>
<evidence type="ECO:0000313" key="2">
    <source>
        <dbReference type="EMBL" id="CCF84686.1"/>
    </source>
</evidence>
<dbReference type="Proteomes" id="UP000004221">
    <property type="component" value="Unassembled WGS sequence"/>
</dbReference>
<dbReference type="EMBL" id="CAGS01000309">
    <property type="protein sequence ID" value="CCF84686.1"/>
    <property type="molecule type" value="Genomic_DNA"/>
</dbReference>
<dbReference type="OrthoDB" id="9801479at2"/>
<sequence length="251" mass="28198">MSEERQPTIWEKGYHTTWEPGYHPPRHVLIIYYSRFGVVKHLAELIAEGVRRVEGVEVAFLEVVEQPISVPRPGETESDVINRRAVILNQMLTADALIVGAPSYFGVLASPVKRLFEDAITASNFPVVDRTRPWRHYLFRDKVGAAFTSSGTPHGGNELTLHSILTVLMHLGLIIVTPGQQEPILENVTAPYGATAIAGPEGNWPLTEEARKEAQDLGERVAEVTTWLAWGRDEWQRQQSAEEWKRRMAGQ</sequence>
<dbReference type="PANTHER" id="PTHR30546">
    <property type="entry name" value="FLAVODOXIN-RELATED PROTEIN WRBA-RELATED"/>
    <property type="match status" value="1"/>
</dbReference>
<dbReference type="PANTHER" id="PTHR30546:SF23">
    <property type="entry name" value="FLAVOPROTEIN-LIKE PROTEIN YCP4-RELATED"/>
    <property type="match status" value="1"/>
</dbReference>
<accession>I4EJ24</accession>
<evidence type="ECO:0000313" key="3">
    <source>
        <dbReference type="Proteomes" id="UP000004221"/>
    </source>
</evidence>
<comment type="caution">
    <text evidence="2">The sequence shown here is derived from an EMBL/GenBank/DDBJ whole genome shotgun (WGS) entry which is preliminary data.</text>
</comment>
<dbReference type="GO" id="GO:0003955">
    <property type="term" value="F:NAD(P)H dehydrogenase (quinone) activity"/>
    <property type="evidence" value="ECO:0007669"/>
    <property type="project" value="TreeGrafter"/>
</dbReference>
<name>I4EJ24_9BACT</name>
<dbReference type="InterPro" id="IPR008254">
    <property type="entry name" value="Flavodoxin/NO_synth"/>
</dbReference>
<evidence type="ECO:0000259" key="1">
    <source>
        <dbReference type="PROSITE" id="PS50902"/>
    </source>
</evidence>
<dbReference type="Gene3D" id="3.40.50.360">
    <property type="match status" value="1"/>
</dbReference>
<dbReference type="InterPro" id="IPR029039">
    <property type="entry name" value="Flavoprotein-like_sf"/>
</dbReference>